<dbReference type="PROSITE" id="PS50110">
    <property type="entry name" value="RESPONSE_REGULATORY"/>
    <property type="match status" value="1"/>
</dbReference>
<dbReference type="CDD" id="cd00156">
    <property type="entry name" value="REC"/>
    <property type="match status" value="1"/>
</dbReference>
<evidence type="ECO:0000256" key="1">
    <source>
        <dbReference type="ARBA" id="ARBA00022553"/>
    </source>
</evidence>
<dbReference type="PANTHER" id="PTHR44591:SF3">
    <property type="entry name" value="RESPONSE REGULATORY DOMAIN-CONTAINING PROTEIN"/>
    <property type="match status" value="1"/>
</dbReference>
<evidence type="ECO:0000313" key="5">
    <source>
        <dbReference type="Proteomes" id="UP000054937"/>
    </source>
</evidence>
<dbReference type="InterPro" id="IPR011006">
    <property type="entry name" value="CheY-like_superfamily"/>
</dbReference>
<dbReference type="Pfam" id="PF00072">
    <property type="entry name" value="Response_reg"/>
    <property type="match status" value="1"/>
</dbReference>
<evidence type="ECO:0000313" key="4">
    <source>
        <dbReference type="EMBL" id="KRX04540.1"/>
    </source>
</evidence>
<dbReference type="InParanoid" id="A0A0V0QQQ5"/>
<proteinExistence type="predicted"/>
<feature type="domain" description="Response regulatory" evidence="3">
    <location>
        <begin position="23"/>
        <end position="139"/>
    </location>
</feature>
<dbReference type="InterPro" id="IPR001789">
    <property type="entry name" value="Sig_transdc_resp-reg_receiver"/>
</dbReference>
<organism evidence="4 5">
    <name type="scientific">Pseudocohnilembus persalinus</name>
    <name type="common">Ciliate</name>
    <dbReference type="NCBI Taxonomy" id="266149"/>
    <lineage>
        <taxon>Eukaryota</taxon>
        <taxon>Sar</taxon>
        <taxon>Alveolata</taxon>
        <taxon>Ciliophora</taxon>
        <taxon>Intramacronucleata</taxon>
        <taxon>Oligohymenophorea</taxon>
        <taxon>Scuticociliatia</taxon>
        <taxon>Philasterida</taxon>
        <taxon>Pseudocohnilembidae</taxon>
        <taxon>Pseudocohnilembus</taxon>
    </lineage>
</organism>
<dbReference type="AlphaFoldDB" id="A0A0V0QQQ5"/>
<keyword evidence="1 2" id="KW-0597">Phosphoprotein</keyword>
<gene>
    <name evidence="4" type="ORF">PPERSA_04355</name>
</gene>
<dbReference type="Proteomes" id="UP000054937">
    <property type="component" value="Unassembled WGS sequence"/>
</dbReference>
<comment type="caution">
    <text evidence="4">The sequence shown here is derived from an EMBL/GenBank/DDBJ whole genome shotgun (WGS) entry which is preliminary data.</text>
</comment>
<dbReference type="OrthoDB" id="60033at2759"/>
<sequence>MIMLQIFIATIRMQKIYINLFKNILLVDDDEFVLVGLKKILNQQHNKPYQIYEADDGETAIELAKKINFDLLIIDNQMQPLSGPQTAQQIKNIRPNCLIILSSSDELNDEFLQKLTYIDFIIHKPFTLKCFNEQLQSKLDPSVKI</sequence>
<protein>
    <submittedName>
        <fullName evidence="4">CheY-like superfamily</fullName>
    </submittedName>
</protein>
<dbReference type="PANTHER" id="PTHR44591">
    <property type="entry name" value="STRESS RESPONSE REGULATOR PROTEIN 1"/>
    <property type="match status" value="1"/>
</dbReference>
<reference evidence="4 5" key="1">
    <citation type="journal article" date="2015" name="Sci. Rep.">
        <title>Genome of the facultative scuticociliatosis pathogen Pseudocohnilembus persalinus provides insight into its virulence through horizontal gene transfer.</title>
        <authorList>
            <person name="Xiong J."/>
            <person name="Wang G."/>
            <person name="Cheng J."/>
            <person name="Tian M."/>
            <person name="Pan X."/>
            <person name="Warren A."/>
            <person name="Jiang C."/>
            <person name="Yuan D."/>
            <person name="Miao W."/>
        </authorList>
    </citation>
    <scope>NUCLEOTIDE SEQUENCE [LARGE SCALE GENOMIC DNA]</scope>
    <source>
        <strain evidence="4">36N120E</strain>
    </source>
</reference>
<dbReference type="EMBL" id="LDAU01000114">
    <property type="protein sequence ID" value="KRX04540.1"/>
    <property type="molecule type" value="Genomic_DNA"/>
</dbReference>
<dbReference type="SMART" id="SM00448">
    <property type="entry name" value="REC"/>
    <property type="match status" value="1"/>
</dbReference>
<accession>A0A0V0QQQ5</accession>
<evidence type="ECO:0000259" key="3">
    <source>
        <dbReference type="PROSITE" id="PS50110"/>
    </source>
</evidence>
<dbReference type="SUPFAM" id="SSF52172">
    <property type="entry name" value="CheY-like"/>
    <property type="match status" value="1"/>
</dbReference>
<evidence type="ECO:0000256" key="2">
    <source>
        <dbReference type="PROSITE-ProRule" id="PRU00169"/>
    </source>
</evidence>
<dbReference type="Gene3D" id="3.40.50.2300">
    <property type="match status" value="1"/>
</dbReference>
<name>A0A0V0QQQ5_PSEPJ</name>
<dbReference type="GO" id="GO:0000160">
    <property type="term" value="P:phosphorelay signal transduction system"/>
    <property type="evidence" value="ECO:0007669"/>
    <property type="project" value="InterPro"/>
</dbReference>
<dbReference type="InterPro" id="IPR050595">
    <property type="entry name" value="Bact_response_regulator"/>
</dbReference>
<keyword evidence="5" id="KW-1185">Reference proteome</keyword>
<feature type="modified residue" description="4-aspartylphosphate" evidence="2">
    <location>
        <position position="75"/>
    </location>
</feature>